<dbReference type="SUPFAM" id="SSF53850">
    <property type="entry name" value="Periplasmic binding protein-like II"/>
    <property type="match status" value="1"/>
</dbReference>
<dbReference type="PANTHER" id="PTHR35936">
    <property type="entry name" value="MEMBRANE-BOUND LYTIC MUREIN TRANSGLYCOSYLASE F"/>
    <property type="match status" value="1"/>
</dbReference>
<dbReference type="EMBL" id="AP019537">
    <property type="protein sequence ID" value="BBJ02509.1"/>
    <property type="molecule type" value="Genomic_DNA"/>
</dbReference>
<feature type="chain" id="PRO_5019839530" description="Solute-binding protein family 3/N-terminal domain-containing protein" evidence="3">
    <location>
        <begin position="25"/>
        <end position="256"/>
    </location>
</feature>
<comment type="similarity">
    <text evidence="1">Belongs to the bacterial solute-binding protein 3 family.</text>
</comment>
<dbReference type="SMART" id="SM00062">
    <property type="entry name" value="PBPb"/>
    <property type="match status" value="1"/>
</dbReference>
<gene>
    <name evidence="5" type="ORF">YBY_03570</name>
</gene>
<evidence type="ECO:0000259" key="4">
    <source>
        <dbReference type="SMART" id="SM00062"/>
    </source>
</evidence>
<feature type="domain" description="Solute-binding protein family 3/N-terminal" evidence="4">
    <location>
        <begin position="35"/>
        <end position="254"/>
    </location>
</feature>
<dbReference type="Pfam" id="PF00497">
    <property type="entry name" value="SBP_bac_3"/>
    <property type="match status" value="1"/>
</dbReference>
<sequence>MAGITMGAWLVAAMLLSFPVSLYAQQGTETIEPLTVTVGVNHSPPYRILEPGHKGGLYLEIFEEIADRLGWQVRYREAPFRRVLLMLQRGEVDIMLGPVRTGAREDYMAFVAPAFPPERRLFFYLDEQHRITRYSDLYGKNLGVLEGASYFTRFDRDPDLVKESAPHYENLMLMMQRGRVDVVIAPELVGLYTVSKLKLPAQVSPFFVPGERSWIAVSDKSPALKYADDIRAALKLIEREGIKENLVLKYLEQPAQ</sequence>
<reference evidence="5" key="1">
    <citation type="submission" date="2019-03" db="EMBL/GenBank/DDBJ databases">
        <title>Whole genome analysis of nitrate-reducing bacteria Marinobacter hydrocarbonoclasticus YB03.</title>
        <authorList>
            <person name="Azam A.H."/>
            <person name="Yuk S.R."/>
            <person name="Kamarisima K."/>
            <person name="Miyanaga K."/>
            <person name="Tanji Y."/>
        </authorList>
    </citation>
    <scope>NUCLEOTIDE SEQUENCE</scope>
    <source>
        <strain evidence="5">YB03</strain>
    </source>
</reference>
<keyword evidence="2 3" id="KW-0732">Signal</keyword>
<feature type="signal peptide" evidence="3">
    <location>
        <begin position="1"/>
        <end position="24"/>
    </location>
</feature>
<dbReference type="InterPro" id="IPR001638">
    <property type="entry name" value="Solute-binding_3/MltF_N"/>
</dbReference>
<protein>
    <recommendedName>
        <fullName evidence="4">Solute-binding protein family 3/N-terminal domain-containing protein</fullName>
    </recommendedName>
</protein>
<evidence type="ECO:0000256" key="2">
    <source>
        <dbReference type="ARBA" id="ARBA00022729"/>
    </source>
</evidence>
<evidence type="ECO:0000256" key="1">
    <source>
        <dbReference type="ARBA" id="ARBA00010333"/>
    </source>
</evidence>
<evidence type="ECO:0000313" key="5">
    <source>
        <dbReference type="EMBL" id="BBJ02509.1"/>
    </source>
</evidence>
<proteinExistence type="inferred from homology"/>
<dbReference type="AlphaFoldDB" id="A0A455W064"/>
<accession>A0A455W064</accession>
<evidence type="ECO:0000256" key="3">
    <source>
        <dbReference type="SAM" id="SignalP"/>
    </source>
</evidence>
<name>A0A455W064_MARNT</name>
<organism evidence="5">
    <name type="scientific">Marinobacter nauticus</name>
    <name type="common">Marinobacter hydrocarbonoclasticus</name>
    <name type="synonym">Marinobacter aquaeolei</name>
    <dbReference type="NCBI Taxonomy" id="2743"/>
    <lineage>
        <taxon>Bacteria</taxon>
        <taxon>Pseudomonadati</taxon>
        <taxon>Pseudomonadota</taxon>
        <taxon>Gammaproteobacteria</taxon>
        <taxon>Pseudomonadales</taxon>
        <taxon>Marinobacteraceae</taxon>
        <taxon>Marinobacter</taxon>
    </lineage>
</organism>
<dbReference type="Gene3D" id="3.40.190.10">
    <property type="entry name" value="Periplasmic binding protein-like II"/>
    <property type="match status" value="2"/>
</dbReference>
<dbReference type="PANTHER" id="PTHR35936:SF25">
    <property type="entry name" value="ABC TRANSPORTER SUBSTRATE-BINDING PROTEIN"/>
    <property type="match status" value="1"/>
</dbReference>